<keyword evidence="3" id="KW-0813">Transport</keyword>
<evidence type="ECO:0000256" key="4">
    <source>
        <dbReference type="ARBA" id="ARBA00022452"/>
    </source>
</evidence>
<comment type="subcellular location">
    <subcellularLocation>
        <location evidence="1">Cell outer membrane</location>
    </subcellularLocation>
</comment>
<dbReference type="Proteomes" id="UP000254920">
    <property type="component" value="Unassembled WGS sequence"/>
</dbReference>
<dbReference type="GO" id="GO:0015562">
    <property type="term" value="F:efflux transmembrane transporter activity"/>
    <property type="evidence" value="ECO:0007669"/>
    <property type="project" value="InterPro"/>
</dbReference>
<keyword evidence="7" id="KW-0998">Cell outer membrane</keyword>
<dbReference type="GeneID" id="93090543"/>
<dbReference type="InterPro" id="IPR003423">
    <property type="entry name" value="OMP_efflux"/>
</dbReference>
<keyword evidence="5" id="KW-0812">Transmembrane</keyword>
<dbReference type="PANTHER" id="PTHR30026:SF20">
    <property type="entry name" value="OUTER MEMBRANE PROTEIN TOLC"/>
    <property type="match status" value="1"/>
</dbReference>
<gene>
    <name evidence="8" type="ORF">NCTC12475_00090</name>
</gene>
<evidence type="ECO:0000256" key="5">
    <source>
        <dbReference type="ARBA" id="ARBA00022692"/>
    </source>
</evidence>
<evidence type="ECO:0000256" key="1">
    <source>
        <dbReference type="ARBA" id="ARBA00004442"/>
    </source>
</evidence>
<dbReference type="EMBL" id="UFVD01000001">
    <property type="protein sequence ID" value="SUX09558.1"/>
    <property type="molecule type" value="Genomic_DNA"/>
</dbReference>
<dbReference type="Pfam" id="PF02321">
    <property type="entry name" value="OEP"/>
    <property type="match status" value="1"/>
</dbReference>
<protein>
    <submittedName>
        <fullName evidence="8">Probable outer membrane component of multidrug efflux pump</fullName>
    </submittedName>
</protein>
<name>A0A381DGU3_9BACT</name>
<evidence type="ECO:0000256" key="2">
    <source>
        <dbReference type="ARBA" id="ARBA00007613"/>
    </source>
</evidence>
<accession>A0A381DGU3</accession>
<keyword evidence="4" id="KW-1134">Transmembrane beta strand</keyword>
<dbReference type="GO" id="GO:0009279">
    <property type="term" value="C:cell outer membrane"/>
    <property type="evidence" value="ECO:0007669"/>
    <property type="project" value="UniProtKB-SubCell"/>
</dbReference>
<keyword evidence="6" id="KW-0472">Membrane</keyword>
<organism evidence="8 9">
    <name type="scientific">Campylobacter sputorum subsp. sputorum</name>
    <dbReference type="NCBI Taxonomy" id="32024"/>
    <lineage>
        <taxon>Bacteria</taxon>
        <taxon>Pseudomonadati</taxon>
        <taxon>Campylobacterota</taxon>
        <taxon>Epsilonproteobacteria</taxon>
        <taxon>Campylobacterales</taxon>
        <taxon>Campylobacteraceae</taxon>
        <taxon>Campylobacter</taxon>
    </lineage>
</organism>
<evidence type="ECO:0000256" key="7">
    <source>
        <dbReference type="ARBA" id="ARBA00023237"/>
    </source>
</evidence>
<evidence type="ECO:0000256" key="6">
    <source>
        <dbReference type="ARBA" id="ARBA00023136"/>
    </source>
</evidence>
<proteinExistence type="inferred from homology"/>
<dbReference type="SUPFAM" id="SSF56954">
    <property type="entry name" value="Outer membrane efflux proteins (OEP)"/>
    <property type="match status" value="1"/>
</dbReference>
<comment type="similarity">
    <text evidence="2">Belongs to the outer membrane factor (OMF) (TC 1.B.17) family.</text>
</comment>
<dbReference type="PANTHER" id="PTHR30026">
    <property type="entry name" value="OUTER MEMBRANE PROTEIN TOLC"/>
    <property type="match status" value="1"/>
</dbReference>
<reference evidence="8 9" key="1">
    <citation type="submission" date="2018-06" db="EMBL/GenBank/DDBJ databases">
        <authorList>
            <consortium name="Pathogen Informatics"/>
            <person name="Doyle S."/>
        </authorList>
    </citation>
    <scope>NUCLEOTIDE SEQUENCE [LARGE SCALE GENOMIC DNA]</scope>
    <source>
        <strain evidence="8 9">NCTC12475</strain>
    </source>
</reference>
<evidence type="ECO:0000313" key="8">
    <source>
        <dbReference type="EMBL" id="SUX09558.1"/>
    </source>
</evidence>
<evidence type="ECO:0000313" key="9">
    <source>
        <dbReference type="Proteomes" id="UP000254920"/>
    </source>
</evidence>
<dbReference type="InterPro" id="IPR051906">
    <property type="entry name" value="TolC-like"/>
</dbReference>
<dbReference type="AlphaFoldDB" id="A0A381DGU3"/>
<keyword evidence="9" id="KW-1185">Reference proteome</keyword>
<dbReference type="GO" id="GO:0015288">
    <property type="term" value="F:porin activity"/>
    <property type="evidence" value="ECO:0007669"/>
    <property type="project" value="TreeGrafter"/>
</dbReference>
<dbReference type="RefSeq" id="WP_089182375.1">
    <property type="nucleotide sequence ID" value="NZ_CP043427.1"/>
</dbReference>
<sequence>MKLWLFFVPALLFSANLSDIIIKAQQNEIATIDYIKSINARNELSKTKSSYMPNISLKGGYIGLDNDTMQILPSESKFVNLNVDFMIYDGGKREASFKSLEHLSNLSQIQFLDTKNKIALDMITLYFSAKNINSLISAKNSQINYISENLKRIKEFYAAGLAAVDEYETLNALYHEQIASKLELEIKLEEIKNDIALISNENLDDFSQNVSINEPNFQETNQNAEILKINEQILAKKEEINIASSGYLPKFYLSAIYGYQKLNFPVTTIKDNDNKAIMAMFEWDIFNFGKTKKEVEIKKYESKISELNKNFIERSNKIYIKNLVSNLNLNKAKIKADKIRLDAAISSFDATNQKYQAGLMSYNDFLSSLSRLYEARAGLNVEQNSYEINKAKYYYLLGMDVLDEIVR</sequence>
<dbReference type="OrthoDB" id="5338266at2"/>
<evidence type="ECO:0000256" key="3">
    <source>
        <dbReference type="ARBA" id="ARBA00022448"/>
    </source>
</evidence>
<dbReference type="GO" id="GO:1990281">
    <property type="term" value="C:efflux pump complex"/>
    <property type="evidence" value="ECO:0007669"/>
    <property type="project" value="TreeGrafter"/>
</dbReference>
<dbReference type="Gene3D" id="1.20.1600.10">
    <property type="entry name" value="Outer membrane efflux proteins (OEP)"/>
    <property type="match status" value="1"/>
</dbReference>